<dbReference type="GeneID" id="3663121"/>
<protein>
    <recommendedName>
        <fullName evidence="4">T. brucei spp.-specific protein</fullName>
    </recommendedName>
</protein>
<dbReference type="KEGG" id="tbr:Tb10.389.0400"/>
<proteinExistence type="predicted"/>
<keyword evidence="1" id="KW-0732">Signal</keyword>
<keyword evidence="3" id="KW-1185">Reference proteome</keyword>
<dbReference type="PaxDb" id="5691-EAN78680"/>
<organism evidence="2 3">
    <name type="scientific">Trypanosoma brucei brucei (strain 927/4 GUTat10.1)</name>
    <dbReference type="NCBI Taxonomy" id="185431"/>
    <lineage>
        <taxon>Eukaryota</taxon>
        <taxon>Discoba</taxon>
        <taxon>Euglenozoa</taxon>
        <taxon>Kinetoplastea</taxon>
        <taxon>Metakinetoplastina</taxon>
        <taxon>Trypanosomatida</taxon>
        <taxon>Trypanosomatidae</taxon>
        <taxon>Trypanosoma</taxon>
    </lineage>
</organism>
<dbReference type="InParanoid" id="Q388U0"/>
<feature type="chain" id="PRO_5004221882" description="T. brucei spp.-specific protein" evidence="1">
    <location>
        <begin position="21"/>
        <end position="141"/>
    </location>
</feature>
<evidence type="ECO:0008006" key="4">
    <source>
        <dbReference type="Google" id="ProtNLM"/>
    </source>
</evidence>
<sequence length="141" mass="16209">MITFPYVFCLFLLTYPRTFSQQSPTACKIHGSSLKGVCRDIGKHRQEDRIRETLFYPCSMGRISHTHTHTHPKPSNAVRNDPPYATFPTEGHGSFFLFIRLKTFRSIATETTGRRHVKVGPLTRVRKKLWEGARHTPVAKL</sequence>
<name>Q388U0_TRYB2</name>
<dbReference type="RefSeq" id="XP_827792.1">
    <property type="nucleotide sequence ID" value="XM_822699.1"/>
</dbReference>
<dbReference type="EMBL" id="CM000208">
    <property type="protein sequence ID" value="EAN78680.1"/>
    <property type="molecule type" value="Genomic_DNA"/>
</dbReference>
<reference evidence="2 3" key="2">
    <citation type="journal article" date="2005" name="Science">
        <title>The genome of the African trypanosome Trypanosoma brucei.</title>
        <authorList>
            <person name="Berriman M."/>
            <person name="Ghedin E."/>
            <person name="Hertz-Fowler C."/>
            <person name="Blandin G."/>
            <person name="Renauld H."/>
            <person name="Bartholomeu D.C."/>
            <person name="Lennard N.J."/>
            <person name="Caler E."/>
            <person name="Hamlin N.E."/>
            <person name="Haas B."/>
            <person name="Bohme U."/>
            <person name="Hannick L."/>
            <person name="Aslett M.A."/>
            <person name="Shallom J."/>
            <person name="Marcello L."/>
            <person name="Hou L."/>
            <person name="Wickstead B."/>
            <person name="Alsmark U.C."/>
            <person name="Arrowsmith C."/>
            <person name="Atkin R.J."/>
            <person name="Barron A.J."/>
            <person name="Bringaud F."/>
            <person name="Brooks K."/>
            <person name="Carrington M."/>
            <person name="Cherevach I."/>
            <person name="Chillingworth T.J."/>
            <person name="Churcher C."/>
            <person name="Clark L.N."/>
            <person name="Corton C.H."/>
            <person name="Cronin A."/>
            <person name="Davies R.M."/>
            <person name="Doggett J."/>
            <person name="Djikeng A."/>
            <person name="Feldblyum T."/>
            <person name="Field M.C."/>
            <person name="Fraser A."/>
            <person name="Goodhead I."/>
            <person name="Hance Z."/>
            <person name="Harper D."/>
            <person name="Harris B.R."/>
            <person name="Hauser H."/>
            <person name="Hostetler J."/>
            <person name="Ivens A."/>
            <person name="Jagels K."/>
            <person name="Johnson D."/>
            <person name="Johnson J."/>
            <person name="Jones K."/>
            <person name="Kerhornou A.X."/>
            <person name="Koo H."/>
            <person name="Larke N."/>
            <person name="Landfear S."/>
            <person name="Larkin C."/>
            <person name="Leech V."/>
            <person name="Line A."/>
            <person name="Lord A."/>
            <person name="Macleod A."/>
            <person name="Mooney P.J."/>
            <person name="Moule S."/>
            <person name="Martin D.M."/>
            <person name="Morgan G.W."/>
            <person name="Mungall K."/>
            <person name="Norbertczak H."/>
            <person name="Ormond D."/>
            <person name="Pai G."/>
            <person name="Peacock C.S."/>
            <person name="Peterson J."/>
            <person name="Quail M.A."/>
            <person name="Rabbinowitsch E."/>
            <person name="Rajandream M.A."/>
            <person name="Reitter C."/>
            <person name="Salzberg S.L."/>
            <person name="Sanders M."/>
            <person name="Schobel S."/>
            <person name="Sharp S."/>
            <person name="Simmonds M."/>
            <person name="Simpson A.J."/>
            <person name="Tallon L."/>
            <person name="Turner C.M."/>
            <person name="Tait A."/>
            <person name="Tivey A.R."/>
            <person name="Van Aken S."/>
            <person name="Walker D."/>
            <person name="Wanless D."/>
            <person name="Wang S."/>
            <person name="White B."/>
            <person name="White O."/>
            <person name="Whitehead S."/>
            <person name="Woodward J."/>
            <person name="Wortman J."/>
            <person name="Adams M.D."/>
            <person name="Embley T.M."/>
            <person name="Gull K."/>
            <person name="Ullu E."/>
            <person name="Barry J.D."/>
            <person name="Fairlamb A.H."/>
            <person name="Opperdoes F."/>
            <person name="Barrell B.G."/>
            <person name="Donelson J.E."/>
            <person name="Hall N."/>
            <person name="Fraser C.M."/>
            <person name="Melville S.E."/>
            <person name="El-Sayed N.M."/>
        </authorList>
    </citation>
    <scope>NUCLEOTIDE SEQUENCE [LARGE SCALE GENOMIC DNA]</scope>
    <source>
        <strain evidence="2 3">927/4 GUTat10.1</strain>
    </source>
</reference>
<dbReference type="Proteomes" id="UP000008524">
    <property type="component" value="Chromosome 10"/>
</dbReference>
<feature type="signal peptide" evidence="1">
    <location>
        <begin position="1"/>
        <end position="20"/>
    </location>
</feature>
<dbReference type="AlphaFoldDB" id="Q388U0"/>
<evidence type="ECO:0000313" key="2">
    <source>
        <dbReference type="EMBL" id="EAN78680.1"/>
    </source>
</evidence>
<gene>
    <name evidence="2" type="ORF">Tb10.389.0400</name>
</gene>
<evidence type="ECO:0000313" key="3">
    <source>
        <dbReference type="Proteomes" id="UP000008524"/>
    </source>
</evidence>
<accession>Q388U0</accession>
<reference evidence="2 3" key="1">
    <citation type="journal article" date="2005" name="Science">
        <title>Comparative genomics of trypanosomatid parasitic protozoa.</title>
        <authorList>
            <person name="El-Sayed N.M."/>
            <person name="Myler P.J."/>
            <person name="Blandin G."/>
            <person name="Berriman M."/>
            <person name="Crabtree J."/>
            <person name="Aggarwal G."/>
            <person name="Caler E."/>
            <person name="Renauld H."/>
            <person name="Worthey E.A."/>
            <person name="Hertz-Fowler C."/>
            <person name="Ghedin E."/>
            <person name="Peacock C."/>
            <person name="Bartholomeu D.C."/>
            <person name="Haas B.J."/>
            <person name="Tran A.N."/>
            <person name="Wortman J.R."/>
            <person name="Alsmark U.C."/>
            <person name="Angiuoli S."/>
            <person name="Anupama A."/>
            <person name="Badger J."/>
            <person name="Bringaud F."/>
            <person name="Cadag E."/>
            <person name="Carlton J.M."/>
            <person name="Cerqueira G.C."/>
            <person name="Creasy T."/>
            <person name="Delcher A.L."/>
            <person name="Djikeng A."/>
            <person name="Embley T.M."/>
            <person name="Hauser C."/>
            <person name="Ivens A.C."/>
            <person name="Kummerfeld S.K."/>
            <person name="Pereira-Leal J.B."/>
            <person name="Nilsson D."/>
            <person name="Peterson J."/>
            <person name="Salzberg S.L."/>
            <person name="Shallom J."/>
            <person name="Silva J.C."/>
            <person name="Sundaram J."/>
            <person name="Westenberger S."/>
            <person name="White O."/>
            <person name="Melville S.E."/>
            <person name="Donelson J.E."/>
            <person name="Andersson B."/>
            <person name="Stuart K.D."/>
            <person name="Hall N."/>
        </authorList>
    </citation>
    <scope>NUCLEOTIDE SEQUENCE [LARGE SCALE GENOMIC DNA]</scope>
    <source>
        <strain evidence="2 3">927/4 GUTat10.1</strain>
    </source>
</reference>
<dbReference type="VEuPathDB" id="TriTrypDB:Tb927.10.13060"/>
<evidence type="ECO:0000256" key="1">
    <source>
        <dbReference type="SAM" id="SignalP"/>
    </source>
</evidence>